<gene>
    <name evidence="2" type="ordered locus">CLL_A1728</name>
</gene>
<feature type="transmembrane region" description="Helical" evidence="1">
    <location>
        <begin position="50"/>
        <end position="71"/>
    </location>
</feature>
<dbReference type="AlphaFoldDB" id="B2TL36"/>
<protein>
    <submittedName>
        <fullName evidence="2">Uncharacterized protein</fullName>
    </submittedName>
</protein>
<keyword evidence="1" id="KW-0812">Transmembrane</keyword>
<evidence type="ECO:0000313" key="2">
    <source>
        <dbReference type="EMBL" id="ACD24780.1"/>
    </source>
</evidence>
<evidence type="ECO:0000256" key="1">
    <source>
        <dbReference type="SAM" id="Phobius"/>
    </source>
</evidence>
<accession>U4PFQ8</accession>
<dbReference type="EMBL" id="CP001056">
    <property type="protein sequence ID" value="ACD24780.1"/>
    <property type="molecule type" value="Genomic_DNA"/>
</dbReference>
<reference evidence="2" key="1">
    <citation type="submission" date="2009-06" db="EMBL/GenBank/DDBJ databases">
        <authorList>
            <consortium name="US DOE Joint Genome Institute (JGI-PGF)"/>
            <person name="Lucas S."/>
            <person name="Copeland A."/>
            <person name="Lapidus A."/>
            <person name="Glavina del Rio T."/>
            <person name="Dalin E."/>
            <person name="Tice H."/>
            <person name="Bruce D."/>
            <person name="Goodwin L."/>
            <person name="Pitluck S."/>
            <person name="Kyrpides N."/>
            <person name="Mavromatis K."/>
            <person name="Ivanova N."/>
            <person name="Saunders E."/>
            <person name="Brettin T."/>
            <person name="Detter J.C."/>
            <person name="Han C."/>
            <person name="Larimer F."/>
            <person name="Land M."/>
            <person name="Hauser L."/>
            <person name="Markowitz V."/>
            <person name="Cheng J.-F."/>
            <person name="Hugenholtz P."/>
            <person name="Woyke T."/>
            <person name="Wu D."/>
            <person name="Gronow S."/>
            <person name="Klenk H.-P."/>
            <person name="Eisen J.A."/>
        </authorList>
    </citation>
    <scope>NUCLEOTIDE SEQUENCE</scope>
    <source>
        <strain evidence="2">Eklund 17B</strain>
    </source>
</reference>
<sequence length="78" mass="8621">MSQKSFVGIVAIIFGGILLSLELYCLKFIQLFESMVFGSCYTNACEYIKTVPILLALIITITIIVFGIILINKSKKGI</sequence>
<dbReference type="PATRIC" id="fig|935198.13.peg.1676"/>
<dbReference type="HOGENOM" id="CLU_2615701_0_0_9"/>
<feature type="transmembrane region" description="Helical" evidence="1">
    <location>
        <begin position="7"/>
        <end position="30"/>
    </location>
</feature>
<reference evidence="2" key="2">
    <citation type="submission" date="2009-08" db="EMBL/GenBank/DDBJ databases">
        <authorList>
            <person name="Shrivastava S."/>
            <person name="Brinkac L.M."/>
            <person name="Dodson R.J."/>
            <person name="Harkins D.M."/>
            <person name="Durkin A.S."/>
            <person name="Sutton G."/>
        </authorList>
    </citation>
    <scope>NUCLEOTIDE SEQUENCE</scope>
    <source>
        <strain evidence="2">Eklund 17B</strain>
    </source>
</reference>
<keyword evidence="1" id="KW-1133">Transmembrane helix</keyword>
<accession>B2TL36</accession>
<proteinExistence type="predicted"/>
<name>B2TL36_CLOBB</name>
<organism evidence="2">
    <name type="scientific">Clostridium botulinum (strain Eklund 17B / Type B)</name>
    <dbReference type="NCBI Taxonomy" id="935198"/>
    <lineage>
        <taxon>Bacteria</taxon>
        <taxon>Bacillati</taxon>
        <taxon>Bacillota</taxon>
        <taxon>Clostridia</taxon>
        <taxon>Eubacteriales</taxon>
        <taxon>Clostridiaceae</taxon>
        <taxon>Clostridium</taxon>
    </lineage>
</organism>
<keyword evidence="1" id="KW-0472">Membrane</keyword>
<dbReference type="KEGG" id="cbk:CLL_A1728"/>